<proteinExistence type="inferred from homology"/>
<evidence type="ECO:0000313" key="7">
    <source>
        <dbReference type="EMBL" id="HGL41478.1"/>
    </source>
</evidence>
<dbReference type="InterPro" id="IPR014038">
    <property type="entry name" value="EF1B_bsu/dsu_GNE"/>
</dbReference>
<evidence type="ECO:0000256" key="4">
    <source>
        <dbReference type="ARBA" id="ARBA00022768"/>
    </source>
</evidence>
<comment type="function">
    <text evidence="1">Promotes the exchange of GDP for GTP in EF-1-alpha/GDP, thus allowing the regeneration of EF-1-alpha/GTP that could then be used to form the ternary complex EF-1-alpha/GTP/AAtRNA.</text>
</comment>
<dbReference type="GO" id="GO:0003746">
    <property type="term" value="F:translation elongation factor activity"/>
    <property type="evidence" value="ECO:0007669"/>
    <property type="project" value="UniProtKB-KW"/>
</dbReference>
<dbReference type="Pfam" id="PF00736">
    <property type="entry name" value="EF1_GNE"/>
    <property type="match status" value="1"/>
</dbReference>
<dbReference type="EMBL" id="DRXG01000026">
    <property type="protein sequence ID" value="HHN51968.1"/>
    <property type="molecule type" value="Genomic_DNA"/>
</dbReference>
<dbReference type="AlphaFoldDB" id="A0A7C4I5Q5"/>
<reference evidence="8" key="1">
    <citation type="journal article" date="2020" name="mSystems">
        <title>Genome- and Community-Level Interaction Insights into Carbon Utilization and Element Cycling Functions of Hydrothermarchaeota in Hydrothermal Sediment.</title>
        <authorList>
            <person name="Zhou Z."/>
            <person name="Liu Y."/>
            <person name="Xu W."/>
            <person name="Pan J."/>
            <person name="Luo Z.H."/>
            <person name="Li M."/>
        </authorList>
    </citation>
    <scope>NUCLEOTIDE SEQUENCE [LARGE SCALE GENOMIC DNA]</scope>
    <source>
        <strain evidence="9">SpSt-1073</strain>
        <strain evidence="8">SpSt-613</strain>
        <strain evidence="7">SpSt-669</strain>
    </source>
</reference>
<dbReference type="NCBIfam" id="NF001670">
    <property type="entry name" value="PRK00435.1"/>
    <property type="match status" value="1"/>
</dbReference>
<dbReference type="PANTHER" id="PTHR39647:SF1">
    <property type="entry name" value="ELONGATION FACTOR 1-BETA"/>
    <property type="match status" value="1"/>
</dbReference>
<evidence type="ECO:0000313" key="8">
    <source>
        <dbReference type="EMBL" id="HGN89655.1"/>
    </source>
</evidence>
<evidence type="ECO:0000259" key="6">
    <source>
        <dbReference type="SMART" id="SM00888"/>
    </source>
</evidence>
<comment type="caution">
    <text evidence="8">The sequence shown here is derived from an EMBL/GenBank/DDBJ whole genome shotgun (WGS) entry which is preliminary data.</text>
</comment>
<protein>
    <recommendedName>
        <fullName evidence="3">Elongation factor 1-beta</fullName>
    </recommendedName>
</protein>
<organism evidence="8">
    <name type="scientific">Caldiarchaeum subterraneum</name>
    <dbReference type="NCBI Taxonomy" id="311458"/>
    <lineage>
        <taxon>Archaea</taxon>
        <taxon>Nitrososphaerota</taxon>
        <taxon>Candidatus Caldarchaeales</taxon>
        <taxon>Candidatus Caldarchaeaceae</taxon>
        <taxon>Candidatus Caldarchaeum</taxon>
    </lineage>
</organism>
<keyword evidence="5" id="KW-0648">Protein biosynthesis</keyword>
<dbReference type="InterPro" id="IPR036219">
    <property type="entry name" value="eEF-1beta-like_sf"/>
</dbReference>
<name>A0A7C4I5Q5_CALS0</name>
<dbReference type="EMBL" id="DTAD01000011">
    <property type="protein sequence ID" value="HGN89655.1"/>
    <property type="molecule type" value="Genomic_DNA"/>
</dbReference>
<evidence type="ECO:0000313" key="9">
    <source>
        <dbReference type="EMBL" id="HHN51968.1"/>
    </source>
</evidence>
<evidence type="ECO:0000256" key="2">
    <source>
        <dbReference type="ARBA" id="ARBA00007411"/>
    </source>
</evidence>
<dbReference type="SUPFAM" id="SSF54984">
    <property type="entry name" value="eEF-1beta-like"/>
    <property type="match status" value="1"/>
</dbReference>
<dbReference type="PANTHER" id="PTHR39647">
    <property type="entry name" value="ELONGATION FACTOR 1-BETA"/>
    <property type="match status" value="1"/>
</dbReference>
<sequence length="131" mass="14870">MPPKCLRQPSYPRPLHSAQGWRLLFVETCCRECVKLWKVESLYMGKVLMVVRILPKDSDTDLDELARAVESKLPKDVRVSDKRVEDIGFGLKALLMGFLMPEVDGVGEALEQYLSTVELVGEYDVQSVTRI</sequence>
<dbReference type="InterPro" id="IPR014717">
    <property type="entry name" value="Transl_elong_EF1B/ribsomal_bS6"/>
</dbReference>
<feature type="domain" description="Translation elongation factor EF1B beta/delta subunit guanine nucleotide exchange" evidence="6">
    <location>
        <begin position="46"/>
        <end position="131"/>
    </location>
</feature>
<comment type="similarity">
    <text evidence="2">Belongs to the EF-1-beta/EF-1-delta family.</text>
</comment>
<keyword evidence="4 8" id="KW-0251">Elongation factor</keyword>
<dbReference type="Gene3D" id="3.30.70.60">
    <property type="match status" value="1"/>
</dbReference>
<dbReference type="SMART" id="SM00888">
    <property type="entry name" value="EF1_GNE"/>
    <property type="match status" value="1"/>
</dbReference>
<dbReference type="EMBL" id="DTCM01000088">
    <property type="protein sequence ID" value="HGL41478.1"/>
    <property type="molecule type" value="Genomic_DNA"/>
</dbReference>
<dbReference type="InterPro" id="IPR004542">
    <property type="entry name" value="Transl_elong_EF1B_B_arc"/>
</dbReference>
<gene>
    <name evidence="9" type="ORF">ENM30_01500</name>
    <name evidence="8" type="ORF">ENT82_00785</name>
    <name evidence="7" type="ORF">ENU43_07455</name>
</gene>
<evidence type="ECO:0000256" key="3">
    <source>
        <dbReference type="ARBA" id="ARBA00017600"/>
    </source>
</evidence>
<evidence type="ECO:0000256" key="5">
    <source>
        <dbReference type="ARBA" id="ARBA00022917"/>
    </source>
</evidence>
<evidence type="ECO:0000256" key="1">
    <source>
        <dbReference type="ARBA" id="ARBA00003815"/>
    </source>
</evidence>
<accession>A0A7C4I5Q5</accession>
<dbReference type="CDD" id="cd00292">
    <property type="entry name" value="EF1B"/>
    <property type="match status" value="1"/>
</dbReference>